<dbReference type="AlphaFoldDB" id="A0A5S6R3F7"/>
<accession>A0A5S6R3F7</accession>
<feature type="region of interest" description="Disordered" evidence="1">
    <location>
        <begin position="164"/>
        <end position="221"/>
    </location>
</feature>
<proteinExistence type="predicted"/>
<evidence type="ECO:0000313" key="2">
    <source>
        <dbReference type="Proteomes" id="UP000046395"/>
    </source>
</evidence>
<feature type="compositionally biased region" description="Basic and acidic residues" evidence="1">
    <location>
        <begin position="94"/>
        <end position="104"/>
    </location>
</feature>
<protein>
    <submittedName>
        <fullName evidence="3">Uncharacterized protein</fullName>
    </submittedName>
</protein>
<feature type="compositionally biased region" description="Basic residues" evidence="1">
    <location>
        <begin position="105"/>
        <end position="114"/>
    </location>
</feature>
<dbReference type="WBParaSite" id="TMUE_3000014035.1">
    <property type="protein sequence ID" value="TMUE_3000014035.1"/>
    <property type="gene ID" value="WBGene00302105"/>
</dbReference>
<evidence type="ECO:0000256" key="1">
    <source>
        <dbReference type="SAM" id="MobiDB-lite"/>
    </source>
</evidence>
<evidence type="ECO:0000313" key="3">
    <source>
        <dbReference type="WBParaSite" id="TMUE_3000014035.1"/>
    </source>
</evidence>
<name>A0A5S6R3F7_TRIMR</name>
<organism evidence="2 3">
    <name type="scientific">Trichuris muris</name>
    <name type="common">Mouse whipworm</name>
    <dbReference type="NCBI Taxonomy" id="70415"/>
    <lineage>
        <taxon>Eukaryota</taxon>
        <taxon>Metazoa</taxon>
        <taxon>Ecdysozoa</taxon>
        <taxon>Nematoda</taxon>
        <taxon>Enoplea</taxon>
        <taxon>Dorylaimia</taxon>
        <taxon>Trichinellida</taxon>
        <taxon>Trichuridae</taxon>
        <taxon>Trichuris</taxon>
    </lineage>
</organism>
<reference evidence="3" key="1">
    <citation type="submission" date="2019-12" db="UniProtKB">
        <authorList>
            <consortium name="WormBaseParasite"/>
        </authorList>
    </citation>
    <scope>IDENTIFICATION</scope>
</reference>
<feature type="region of interest" description="Disordered" evidence="1">
    <location>
        <begin position="94"/>
        <end position="142"/>
    </location>
</feature>
<feature type="compositionally biased region" description="Polar residues" evidence="1">
    <location>
        <begin position="171"/>
        <end position="185"/>
    </location>
</feature>
<sequence length="221" mass="24996">MLTRLIYDAEWCSPKYGEPKNVSIRQQFPRSLPDRAVDPRQQRAARARNSANGVNAFSKAQRNSQSPSLPLLRTNFINYLTNGKRLNNDERLSDAHAHQQEHKLQREHKKKFNSCRHTAVINSKENPSAPPKEGDGDEPPTLAFRMAVHGSSWGRPKRKCNDHFCRPATSARPQTTRGENWNTASPAPGRRTHARARPANKEQEIRGERVHSNRGLPSGSN</sequence>
<dbReference type="Proteomes" id="UP000046395">
    <property type="component" value="Unassembled WGS sequence"/>
</dbReference>
<feature type="compositionally biased region" description="Basic and acidic residues" evidence="1">
    <location>
        <begin position="199"/>
        <end position="211"/>
    </location>
</feature>
<keyword evidence="2" id="KW-1185">Reference proteome</keyword>